<evidence type="ECO:0000256" key="2">
    <source>
        <dbReference type="ARBA" id="ARBA00022519"/>
    </source>
</evidence>
<feature type="domain" description="Calcineurin-like phosphoesterase" evidence="6">
    <location>
        <begin position="7"/>
        <end position="206"/>
    </location>
</feature>
<evidence type="ECO:0000256" key="3">
    <source>
        <dbReference type="ARBA" id="ARBA00022723"/>
    </source>
</evidence>
<reference evidence="7" key="1">
    <citation type="submission" date="2020-01" db="EMBL/GenBank/DDBJ databases">
        <authorList>
            <person name="Meier V. D."/>
            <person name="Meier V D."/>
        </authorList>
    </citation>
    <scope>NUCLEOTIDE SEQUENCE</scope>
    <source>
        <strain evidence="7">HLG_WM_MAG_03</strain>
    </source>
</reference>
<sequence>MNKYKSIFISDVHLGTKQAQAEKLLQFIKENEAENFYLVGDIIDGWAMKQKIRWKQSHSDVIQKLLRAARKGTNVYYVTGNHDEFLRSFLPLFLGDNLQVVNDIDYEGIDGKKYFVTHGDIFDTMTITKKWLTIFGDIGYDFLLNLNPIINFVRRRFGFKRYWSLSAELKDNLRESLHFIEDYENIATQYAKHTGYDGVICGHIHKVDIKEIEGVSYMNTGDWVESCSALVETFEGEWKIKRY</sequence>
<evidence type="ECO:0000256" key="1">
    <source>
        <dbReference type="ARBA" id="ARBA00022475"/>
    </source>
</evidence>
<dbReference type="InterPro" id="IPR029052">
    <property type="entry name" value="Metallo-depent_PP-like"/>
</dbReference>
<dbReference type="GO" id="GO:0016020">
    <property type="term" value="C:membrane"/>
    <property type="evidence" value="ECO:0007669"/>
    <property type="project" value="GOC"/>
</dbReference>
<dbReference type="CDD" id="cd07398">
    <property type="entry name" value="MPP_YbbF-LpxH"/>
    <property type="match status" value="1"/>
</dbReference>
<gene>
    <name evidence="7" type="ORF">HELGO_WM48526</name>
</gene>
<keyword evidence="3" id="KW-0479">Metal-binding</keyword>
<keyword evidence="7" id="KW-0378">Hydrolase</keyword>
<dbReference type="PANTHER" id="PTHR34990:SF2">
    <property type="entry name" value="BLL8164 PROTEIN"/>
    <property type="match status" value="1"/>
</dbReference>
<keyword evidence="2" id="KW-0997">Cell inner membrane</keyword>
<dbReference type="GO" id="GO:0046872">
    <property type="term" value="F:metal ion binding"/>
    <property type="evidence" value="ECO:0007669"/>
    <property type="project" value="UniProtKB-KW"/>
</dbReference>
<dbReference type="EC" id="3.6.1.54" evidence="7"/>
<evidence type="ECO:0000259" key="6">
    <source>
        <dbReference type="Pfam" id="PF00149"/>
    </source>
</evidence>
<dbReference type="PANTHER" id="PTHR34990">
    <property type="entry name" value="UDP-2,3-DIACYLGLUCOSAMINE HYDROLASE-RELATED"/>
    <property type="match status" value="1"/>
</dbReference>
<evidence type="ECO:0000256" key="5">
    <source>
        <dbReference type="ARBA" id="ARBA00023211"/>
    </source>
</evidence>
<evidence type="ECO:0000256" key="4">
    <source>
        <dbReference type="ARBA" id="ARBA00023136"/>
    </source>
</evidence>
<accession>A0A6S6T889</accession>
<keyword evidence="4" id="KW-0472">Membrane</keyword>
<dbReference type="InterPro" id="IPR004843">
    <property type="entry name" value="Calcineurin-like_PHP"/>
</dbReference>
<dbReference type="Gene3D" id="3.60.21.10">
    <property type="match status" value="1"/>
</dbReference>
<name>A0A6S6T889_9BACT</name>
<protein>
    <submittedName>
        <fullName evidence="7">Ser/Thr protein phosphatase family protein, UDP-2,3-diacylglucosamine hydrolase</fullName>
        <ecNumber evidence="7">3.6.1.54</ecNumber>
    </submittedName>
</protein>
<organism evidence="7">
    <name type="scientific">uncultured Sulfurovum sp</name>
    <dbReference type="NCBI Taxonomy" id="269237"/>
    <lineage>
        <taxon>Bacteria</taxon>
        <taxon>Pseudomonadati</taxon>
        <taxon>Campylobacterota</taxon>
        <taxon>Epsilonproteobacteria</taxon>
        <taxon>Campylobacterales</taxon>
        <taxon>Sulfurovaceae</taxon>
        <taxon>Sulfurovum</taxon>
        <taxon>environmental samples</taxon>
    </lineage>
</organism>
<proteinExistence type="predicted"/>
<dbReference type="Pfam" id="PF00149">
    <property type="entry name" value="Metallophos"/>
    <property type="match status" value="1"/>
</dbReference>
<dbReference type="InterPro" id="IPR043461">
    <property type="entry name" value="LpxH-like"/>
</dbReference>
<keyword evidence="5" id="KW-0464">Manganese</keyword>
<dbReference type="AlphaFoldDB" id="A0A6S6T889"/>
<dbReference type="GO" id="GO:0009245">
    <property type="term" value="P:lipid A biosynthetic process"/>
    <property type="evidence" value="ECO:0007669"/>
    <property type="project" value="TreeGrafter"/>
</dbReference>
<dbReference type="SUPFAM" id="SSF56300">
    <property type="entry name" value="Metallo-dependent phosphatases"/>
    <property type="match status" value="1"/>
</dbReference>
<dbReference type="EMBL" id="CACVAR010000272">
    <property type="protein sequence ID" value="CAA6817012.1"/>
    <property type="molecule type" value="Genomic_DNA"/>
</dbReference>
<keyword evidence="1" id="KW-1003">Cell membrane</keyword>
<evidence type="ECO:0000313" key="7">
    <source>
        <dbReference type="EMBL" id="CAA6817012.1"/>
    </source>
</evidence>
<dbReference type="GO" id="GO:0008758">
    <property type="term" value="F:UDP-2,3-diacylglucosamine hydrolase activity"/>
    <property type="evidence" value="ECO:0007669"/>
    <property type="project" value="TreeGrafter"/>
</dbReference>